<dbReference type="Pfam" id="PF01210">
    <property type="entry name" value="NAD_Gly3P_dh_N"/>
    <property type="match status" value="1"/>
</dbReference>
<dbReference type="SUPFAM" id="SSF48179">
    <property type="entry name" value="6-phosphogluconate dehydrogenase C-terminal domain-like"/>
    <property type="match status" value="1"/>
</dbReference>
<evidence type="ECO:0000256" key="4">
    <source>
        <dbReference type="ARBA" id="ARBA00023002"/>
    </source>
</evidence>
<dbReference type="InterPro" id="IPR006109">
    <property type="entry name" value="G3P_DH_NAD-dep_C"/>
</dbReference>
<evidence type="ECO:0000256" key="2">
    <source>
        <dbReference type="ARBA" id="ARBA00022516"/>
    </source>
</evidence>
<accession>I7KJ75</accession>
<dbReference type="GO" id="GO:0046168">
    <property type="term" value="P:glycerol-3-phosphate catabolic process"/>
    <property type="evidence" value="ECO:0007669"/>
    <property type="project" value="InterPro"/>
</dbReference>
<keyword evidence="13" id="KW-0963">Cytoplasm</keyword>
<dbReference type="GO" id="GO:0005829">
    <property type="term" value="C:cytosol"/>
    <property type="evidence" value="ECO:0007669"/>
    <property type="project" value="TreeGrafter"/>
</dbReference>
<comment type="similarity">
    <text evidence="1 13 17">Belongs to the NAD-dependent glycerol-3-phosphate dehydrogenase family.</text>
</comment>
<keyword evidence="2 13" id="KW-0444">Lipid biosynthesis</keyword>
<dbReference type="NCBIfam" id="NF000940">
    <property type="entry name" value="PRK00094.1-2"/>
    <property type="match status" value="1"/>
</dbReference>
<dbReference type="InterPro" id="IPR036291">
    <property type="entry name" value="NAD(P)-bd_dom_sf"/>
</dbReference>
<dbReference type="OrthoDB" id="9812273at2"/>
<dbReference type="GO" id="GO:0047952">
    <property type="term" value="F:glycerol-3-phosphate dehydrogenase [NAD(P)+] activity"/>
    <property type="evidence" value="ECO:0007669"/>
    <property type="project" value="UniProtKB-UniRule"/>
</dbReference>
<evidence type="ECO:0000256" key="8">
    <source>
        <dbReference type="ARBA" id="ARBA00023264"/>
    </source>
</evidence>
<dbReference type="InterPro" id="IPR006168">
    <property type="entry name" value="G3P_DH_NAD-dep"/>
</dbReference>
<feature type="binding site" evidence="13">
    <location>
        <position position="248"/>
    </location>
    <ligand>
        <name>sn-glycerol 3-phosphate</name>
        <dbReference type="ChEBI" id="CHEBI:57597"/>
    </ligand>
</feature>
<dbReference type="PRINTS" id="PR00077">
    <property type="entry name" value="GPDHDRGNASE"/>
</dbReference>
<comment type="caution">
    <text evidence="13">Lacks conserved residue(s) required for the propagation of feature annotation.</text>
</comment>
<feature type="binding site" evidence="13">
    <location>
        <position position="130"/>
    </location>
    <ligand>
        <name>sn-glycerol 3-phosphate</name>
        <dbReference type="ChEBI" id="CHEBI:57597"/>
    </ligand>
</feature>
<dbReference type="FunFam" id="3.40.50.720:FF:000019">
    <property type="entry name" value="Glycerol-3-phosphate dehydrogenase [NAD(P)+]"/>
    <property type="match status" value="1"/>
</dbReference>
<dbReference type="InterPro" id="IPR008927">
    <property type="entry name" value="6-PGluconate_DH-like_C_sf"/>
</dbReference>
<evidence type="ECO:0000259" key="18">
    <source>
        <dbReference type="Pfam" id="PF01210"/>
    </source>
</evidence>
<proteinExistence type="inferred from homology"/>
<name>I7KJ75_9CORY</name>
<dbReference type="Gene3D" id="3.40.50.720">
    <property type="entry name" value="NAD(P)-binding Rossmann-like Domain"/>
    <property type="match status" value="1"/>
</dbReference>
<evidence type="ECO:0000256" key="11">
    <source>
        <dbReference type="ARBA" id="ARBA00069372"/>
    </source>
</evidence>
<dbReference type="SUPFAM" id="SSF51735">
    <property type="entry name" value="NAD(P)-binding Rossmann-fold domains"/>
    <property type="match status" value="1"/>
</dbReference>
<dbReference type="Pfam" id="PF07479">
    <property type="entry name" value="NAD_Gly3P_dh_C"/>
    <property type="match status" value="1"/>
</dbReference>
<evidence type="ECO:0000313" key="20">
    <source>
        <dbReference type="EMBL" id="CCI83425.1"/>
    </source>
</evidence>
<feature type="domain" description="Glycerol-3-phosphate dehydrogenase NAD-dependent N-terminal" evidence="18">
    <location>
        <begin position="1"/>
        <end position="153"/>
    </location>
</feature>
<dbReference type="EMBL" id="AHAE01000036">
    <property type="protein sequence ID" value="EJZ82301.1"/>
    <property type="molecule type" value="Genomic_DNA"/>
</dbReference>
<dbReference type="UniPathway" id="UPA00940"/>
<feature type="binding site" evidence="13">
    <location>
        <position position="100"/>
    </location>
    <ligand>
        <name>sn-glycerol 3-phosphate</name>
        <dbReference type="ChEBI" id="CHEBI:57597"/>
    </ligand>
</feature>
<dbReference type="PIRSF" id="PIRSF000114">
    <property type="entry name" value="Glycerol-3-P_dh"/>
    <property type="match status" value="1"/>
</dbReference>
<reference evidence="21 22" key="2">
    <citation type="submission" date="2012-08" db="EMBL/GenBank/DDBJ databases">
        <title>The Genome Sequence of Turicella otitidis ATCC 51513.</title>
        <authorList>
            <consortium name="The Broad Institute Genome Sequencing Platform"/>
            <person name="Earl A."/>
            <person name="Ward D."/>
            <person name="Feldgarden M."/>
            <person name="Gevers D."/>
            <person name="Huys G."/>
            <person name="Walker B."/>
            <person name="Young S.K."/>
            <person name="Zeng Q."/>
            <person name="Gargeya S."/>
            <person name="Fitzgerald M."/>
            <person name="Haas B."/>
            <person name="Abouelleil A."/>
            <person name="Alvarado L."/>
            <person name="Arachchi H.M."/>
            <person name="Berlin A.M."/>
            <person name="Chapman S.B."/>
            <person name="Goldberg J."/>
            <person name="Griggs A."/>
            <person name="Gujja S."/>
            <person name="Hansen M."/>
            <person name="Howarth C."/>
            <person name="Imamovic A."/>
            <person name="Larimer J."/>
            <person name="McCowen C."/>
            <person name="Montmayeur A."/>
            <person name="Murphy C."/>
            <person name="Neiman D."/>
            <person name="Pearson M."/>
            <person name="Priest M."/>
            <person name="Roberts A."/>
            <person name="Saif S."/>
            <person name="Shea T."/>
            <person name="Sisk P."/>
            <person name="Sykes S."/>
            <person name="Wortman J."/>
            <person name="Nusbaum C."/>
            <person name="Birren B."/>
        </authorList>
    </citation>
    <scope>NUCLEOTIDE SEQUENCE [LARGE SCALE GENOMIC DNA]</scope>
    <source>
        <strain evidence="21 22">ATCC 51513</strain>
    </source>
</reference>
<feature type="binding site" evidence="13">
    <location>
        <position position="185"/>
    </location>
    <ligand>
        <name>sn-glycerol 3-phosphate</name>
        <dbReference type="ChEBI" id="CHEBI:57597"/>
    </ligand>
</feature>
<dbReference type="InterPro" id="IPR013328">
    <property type="entry name" value="6PGD_dom2"/>
</dbReference>
<feature type="binding site" evidence="13">
    <location>
        <position position="43"/>
    </location>
    <ligand>
        <name>NADPH</name>
        <dbReference type="ChEBI" id="CHEBI:57783"/>
    </ligand>
</feature>
<evidence type="ECO:0000256" key="10">
    <source>
        <dbReference type="ARBA" id="ARBA00066687"/>
    </source>
</evidence>
<keyword evidence="22" id="KW-1185">Reference proteome</keyword>
<feature type="binding site" evidence="13">
    <location>
        <position position="238"/>
    </location>
    <ligand>
        <name>sn-glycerol 3-phosphate</name>
        <dbReference type="ChEBI" id="CHEBI:57597"/>
    </ligand>
</feature>
<feature type="binding site" evidence="13">
    <location>
        <position position="6"/>
    </location>
    <ligand>
        <name>NADPH</name>
        <dbReference type="ChEBI" id="CHEBI:57783"/>
    </ligand>
</feature>
<reference evidence="20 23" key="1">
    <citation type="journal article" date="2012" name="J. Bacteriol.">
        <title>Draft Genome Sequence of Turicella otitidis ATCC 51513, Isolated from Middle Ear Fluid from a Child with Otitis Media.</title>
        <authorList>
            <person name="Brinkrolf K."/>
            <person name="Schneider J."/>
            <person name="Knecht M."/>
            <person name="Ruckert C."/>
            <person name="Tauch A."/>
        </authorList>
    </citation>
    <scope>NUCLEOTIDE SEQUENCE [LARGE SCALE GENOMIC DNA]</scope>
    <source>
        <strain evidence="20 23">ATCC 51513</strain>
    </source>
</reference>
<feature type="active site" description="Proton acceptor" evidence="13 14">
    <location>
        <position position="185"/>
    </location>
</feature>
<feature type="binding site" evidence="13">
    <location>
        <position position="26"/>
    </location>
    <ligand>
        <name>NADPH</name>
        <dbReference type="ChEBI" id="CHEBI:57783"/>
    </ligand>
</feature>
<evidence type="ECO:0000256" key="16">
    <source>
        <dbReference type="PIRSR" id="PIRSR000114-3"/>
    </source>
</evidence>
<evidence type="ECO:0000259" key="19">
    <source>
        <dbReference type="Pfam" id="PF07479"/>
    </source>
</evidence>
<feature type="binding site" evidence="13">
    <location>
        <position position="250"/>
    </location>
    <ligand>
        <name>sn-glycerol 3-phosphate</name>
        <dbReference type="ChEBI" id="CHEBI:57597"/>
    </ligand>
</feature>
<keyword evidence="6 13" id="KW-0443">Lipid metabolism</keyword>
<feature type="binding site" evidence="16">
    <location>
        <position position="249"/>
    </location>
    <ligand>
        <name>NAD(+)</name>
        <dbReference type="ChEBI" id="CHEBI:57540"/>
    </ligand>
</feature>
<keyword evidence="5 13" id="KW-0520">NAD</keyword>
<feature type="binding site" evidence="13">
    <location>
        <position position="249"/>
    </location>
    <ligand>
        <name>NADPH</name>
        <dbReference type="ChEBI" id="CHEBI:57783"/>
    </ligand>
</feature>
<dbReference type="GO" id="GO:0006650">
    <property type="term" value="P:glycerophospholipid metabolic process"/>
    <property type="evidence" value="ECO:0007669"/>
    <property type="project" value="UniProtKB-UniRule"/>
</dbReference>
<feature type="binding site" evidence="16">
    <location>
        <position position="134"/>
    </location>
    <ligand>
        <name>NAD(+)</name>
        <dbReference type="ChEBI" id="CHEBI:57540"/>
    </ligand>
</feature>
<keyword evidence="4 13" id="KW-0560">Oxidoreductase</keyword>
<sequence length="334" mass="34365">MGAGSWGTTIAKVFVDAGNDVTVWARRDELARAIDEGHENPDYLPGTALPESLRATSDEKEALAGAEIVVLAVPAQTLRGNLRRFGGLIPGDALVVQVAKGVELDTGRLMTQVLEEETGIENSRSLVLTGPNLAREVAAGQPAASVIACAEPESAKRVQSALATDYFRPYTNTDVVGCEIAGACKNVIALACGIAAGTGLGINSAAATMTRGNAEITRLGEALGANPRTFLGLAGMGDLVATCTSPLSRNRSFGEALGRGEGLEAARAATNGQVAEGVVSSSAVRSLAESLGVDMPITQAVYRVCHAGDGVEGMIAQLMGRRYKPEYPGAGAAR</sequence>
<dbReference type="PANTHER" id="PTHR11728">
    <property type="entry name" value="GLYCEROL-3-PHOSPHATE DEHYDROGENASE"/>
    <property type="match status" value="1"/>
</dbReference>
<feature type="binding site" evidence="13">
    <location>
        <position position="274"/>
    </location>
    <ligand>
        <name>NADPH</name>
        <dbReference type="ChEBI" id="CHEBI:57783"/>
    </ligand>
</feature>
<feature type="binding site" evidence="13">
    <location>
        <position position="276"/>
    </location>
    <ligand>
        <name>NADPH</name>
        <dbReference type="ChEBI" id="CHEBI:57783"/>
    </ligand>
</feature>
<dbReference type="FunFam" id="1.10.1040.10:FF:000001">
    <property type="entry name" value="Glycerol-3-phosphate dehydrogenase [NAD(P)+]"/>
    <property type="match status" value="1"/>
</dbReference>
<dbReference type="GO" id="GO:0005975">
    <property type="term" value="P:carbohydrate metabolic process"/>
    <property type="evidence" value="ECO:0007669"/>
    <property type="project" value="InterPro"/>
</dbReference>
<comment type="catalytic activity">
    <reaction evidence="9">
        <text>sn-glycerol 3-phosphate + NADP(+) = dihydroxyacetone phosphate + NADPH + H(+)</text>
        <dbReference type="Rhea" id="RHEA:11096"/>
        <dbReference type="ChEBI" id="CHEBI:15378"/>
        <dbReference type="ChEBI" id="CHEBI:57597"/>
        <dbReference type="ChEBI" id="CHEBI:57642"/>
        <dbReference type="ChEBI" id="CHEBI:57783"/>
        <dbReference type="ChEBI" id="CHEBI:58349"/>
        <dbReference type="EC" id="1.1.1.94"/>
    </reaction>
    <physiologicalReaction direction="right-to-left" evidence="9">
        <dbReference type="Rhea" id="RHEA:11098"/>
    </physiologicalReaction>
</comment>
<feature type="binding site" evidence="15">
    <location>
        <position position="100"/>
    </location>
    <ligand>
        <name>substrate</name>
    </ligand>
</feature>
<protein>
    <recommendedName>
        <fullName evidence="11 13">Glycerol-3-phosphate dehydrogenase [NAD(P)+]</fullName>
        <ecNumber evidence="10 13">1.1.1.94</ecNumber>
    </recommendedName>
    <alternativeName>
        <fullName evidence="13">NAD(P)(+)-dependent glycerol-3-phosphate dehydrogenase</fullName>
    </alternativeName>
    <alternativeName>
        <fullName evidence="12 13">NAD(P)H-dependent dihydroxyacetone-phosphate reductase</fullName>
    </alternativeName>
</protein>
<evidence type="ECO:0000313" key="21">
    <source>
        <dbReference type="EMBL" id="EJZ82301.1"/>
    </source>
</evidence>
<evidence type="ECO:0000256" key="12">
    <source>
        <dbReference type="ARBA" id="ARBA00080511"/>
    </source>
</evidence>
<dbReference type="GO" id="GO:0008654">
    <property type="term" value="P:phospholipid biosynthetic process"/>
    <property type="evidence" value="ECO:0007669"/>
    <property type="project" value="UniProtKB-KW"/>
</dbReference>
<evidence type="ECO:0000256" key="1">
    <source>
        <dbReference type="ARBA" id="ARBA00011009"/>
    </source>
</evidence>
<gene>
    <name evidence="13 20" type="primary">gpsA</name>
    <name evidence="20" type="ORF">BN46_0692</name>
    <name evidence="21" type="ORF">HMPREF9719_00822</name>
</gene>
<evidence type="ECO:0000256" key="17">
    <source>
        <dbReference type="RuleBase" id="RU000437"/>
    </source>
</evidence>
<dbReference type="Proteomes" id="UP000006078">
    <property type="component" value="Unassembled WGS sequence"/>
</dbReference>
<evidence type="ECO:0000256" key="3">
    <source>
        <dbReference type="ARBA" id="ARBA00022857"/>
    </source>
</evidence>
<dbReference type="HAMAP" id="MF_00394">
    <property type="entry name" value="NAD_Glyc3P_dehydrog"/>
    <property type="match status" value="1"/>
</dbReference>
<comment type="subcellular location">
    <subcellularLocation>
        <location evidence="13">Cytoplasm</location>
    </subcellularLocation>
</comment>
<dbReference type="STRING" id="29321.AAV33_02665"/>
<keyword evidence="3 13" id="KW-0521">NADP</keyword>
<dbReference type="AlphaFoldDB" id="I7KJ75"/>
<dbReference type="InterPro" id="IPR011128">
    <property type="entry name" value="G3P_DH_NAD-dep_N"/>
</dbReference>
<feature type="binding site" evidence="15">
    <location>
        <begin position="249"/>
        <end position="250"/>
    </location>
    <ligand>
        <name>substrate</name>
    </ligand>
</feature>
<comment type="caution">
    <text evidence="20">The sequence shown here is derived from an EMBL/GenBank/DDBJ whole genome shotgun (WGS) entry which is preliminary data.</text>
</comment>
<feature type="binding site" evidence="13">
    <location>
        <position position="5"/>
    </location>
    <ligand>
        <name>NADPH</name>
        <dbReference type="ChEBI" id="CHEBI:57783"/>
    </ligand>
</feature>
<dbReference type="Gene3D" id="1.10.1040.10">
    <property type="entry name" value="N-(1-d-carboxylethyl)-l-norvaline Dehydrogenase, domain 2"/>
    <property type="match status" value="1"/>
</dbReference>
<organism evidence="20 23">
    <name type="scientific">Corynebacterium otitidis ATCC 51513</name>
    <dbReference type="NCBI Taxonomy" id="883169"/>
    <lineage>
        <taxon>Bacteria</taxon>
        <taxon>Bacillati</taxon>
        <taxon>Actinomycetota</taxon>
        <taxon>Actinomycetes</taxon>
        <taxon>Mycobacteriales</taxon>
        <taxon>Corynebacteriaceae</taxon>
        <taxon>Corynebacterium</taxon>
    </lineage>
</organism>
<dbReference type="eggNOG" id="COG0240">
    <property type="taxonomic scope" value="Bacteria"/>
</dbReference>
<dbReference type="GO" id="GO:0051287">
    <property type="term" value="F:NAD binding"/>
    <property type="evidence" value="ECO:0007669"/>
    <property type="project" value="InterPro"/>
</dbReference>
<evidence type="ECO:0000256" key="7">
    <source>
        <dbReference type="ARBA" id="ARBA00023209"/>
    </source>
</evidence>
<feature type="binding site" evidence="13">
    <location>
        <position position="249"/>
    </location>
    <ligand>
        <name>sn-glycerol 3-phosphate</name>
        <dbReference type="ChEBI" id="CHEBI:57597"/>
    </ligand>
</feature>
<dbReference type="EC" id="1.1.1.94" evidence="10 13"/>
<dbReference type="HOGENOM" id="CLU_033449_0_2_11"/>
<dbReference type="Proteomes" id="UP000011016">
    <property type="component" value="Unassembled WGS sequence"/>
</dbReference>
<evidence type="ECO:0000256" key="13">
    <source>
        <dbReference type="HAMAP-Rule" id="MF_00394"/>
    </source>
</evidence>
<keyword evidence="7 13" id="KW-0594">Phospholipid biosynthesis</keyword>
<comment type="function">
    <text evidence="13">Catalyzes the reduction of the glycolytic intermediate dihydroxyacetone phosphate (DHAP) to sn-glycerol 3-phosphate (G3P), the key precursor for phospholipid synthesis.</text>
</comment>
<feature type="binding site" evidence="13">
    <location>
        <position position="134"/>
    </location>
    <ligand>
        <name>NADPH</name>
        <dbReference type="ChEBI" id="CHEBI:57783"/>
    </ligand>
</feature>
<feature type="binding site" evidence="16">
    <location>
        <begin position="2"/>
        <end position="7"/>
    </location>
    <ligand>
        <name>NAD(+)</name>
        <dbReference type="ChEBI" id="CHEBI:57540"/>
    </ligand>
</feature>
<evidence type="ECO:0000256" key="15">
    <source>
        <dbReference type="PIRSR" id="PIRSR000114-2"/>
    </source>
</evidence>
<evidence type="ECO:0000313" key="22">
    <source>
        <dbReference type="Proteomes" id="UP000006078"/>
    </source>
</evidence>
<evidence type="ECO:0000256" key="5">
    <source>
        <dbReference type="ARBA" id="ARBA00023027"/>
    </source>
</evidence>
<evidence type="ECO:0000256" key="14">
    <source>
        <dbReference type="PIRSR" id="PIRSR000114-1"/>
    </source>
</evidence>
<comment type="pathway">
    <text evidence="13">Membrane lipid metabolism; glycerophospholipid metabolism.</text>
</comment>
<dbReference type="GO" id="GO:0046167">
    <property type="term" value="P:glycerol-3-phosphate biosynthetic process"/>
    <property type="evidence" value="ECO:0007669"/>
    <property type="project" value="UniProtKB-UniRule"/>
</dbReference>
<feature type="binding site" evidence="13">
    <location>
        <position position="100"/>
    </location>
    <ligand>
        <name>NADPH</name>
        <dbReference type="ChEBI" id="CHEBI:57783"/>
    </ligand>
</feature>
<dbReference type="PANTHER" id="PTHR11728:SF1">
    <property type="entry name" value="GLYCEROL-3-PHOSPHATE DEHYDROGENASE [NAD(+)] 2, CHLOROPLASTIC"/>
    <property type="match status" value="1"/>
</dbReference>
<evidence type="ECO:0000256" key="9">
    <source>
        <dbReference type="ARBA" id="ARBA00052716"/>
    </source>
</evidence>
<evidence type="ECO:0000256" key="6">
    <source>
        <dbReference type="ARBA" id="ARBA00023098"/>
    </source>
</evidence>
<keyword evidence="13" id="KW-0547">Nucleotide-binding</keyword>
<dbReference type="PATRIC" id="fig|883169.3.peg.790"/>
<dbReference type="NCBIfam" id="NF000942">
    <property type="entry name" value="PRK00094.1-4"/>
    <property type="match status" value="1"/>
</dbReference>
<evidence type="ECO:0000313" key="23">
    <source>
        <dbReference type="Proteomes" id="UP000011016"/>
    </source>
</evidence>
<comment type="catalytic activity">
    <reaction evidence="13">
        <text>sn-glycerol 3-phosphate + NAD(+) = dihydroxyacetone phosphate + NADH + H(+)</text>
        <dbReference type="Rhea" id="RHEA:11092"/>
        <dbReference type="ChEBI" id="CHEBI:15378"/>
        <dbReference type="ChEBI" id="CHEBI:57540"/>
        <dbReference type="ChEBI" id="CHEBI:57597"/>
        <dbReference type="ChEBI" id="CHEBI:57642"/>
        <dbReference type="ChEBI" id="CHEBI:57945"/>
        <dbReference type="EC" id="1.1.1.94"/>
    </reaction>
</comment>
<feature type="binding site" evidence="13">
    <location>
        <position position="27"/>
    </location>
    <ligand>
        <name>NADPH</name>
        <dbReference type="ChEBI" id="CHEBI:57783"/>
    </ligand>
</feature>
<feature type="domain" description="Glycerol-3-phosphate dehydrogenase NAD-dependent C-terminal" evidence="19">
    <location>
        <begin position="174"/>
        <end position="314"/>
    </location>
</feature>
<dbReference type="EMBL" id="CAJZ01000103">
    <property type="protein sequence ID" value="CCI83425.1"/>
    <property type="molecule type" value="Genomic_DNA"/>
</dbReference>
<keyword evidence="8 13" id="KW-1208">Phospholipid metabolism</keyword>